<dbReference type="Pfam" id="PF03544">
    <property type="entry name" value="TonB_C"/>
    <property type="match status" value="1"/>
</dbReference>
<dbReference type="EMBL" id="JACHNY010000020">
    <property type="protein sequence ID" value="MBB4619952.1"/>
    <property type="molecule type" value="Genomic_DNA"/>
</dbReference>
<organism evidence="6 7">
    <name type="scientific">Sphingomonas abaci</name>
    <dbReference type="NCBI Taxonomy" id="237611"/>
    <lineage>
        <taxon>Bacteria</taxon>
        <taxon>Pseudomonadati</taxon>
        <taxon>Pseudomonadota</taxon>
        <taxon>Alphaproteobacteria</taxon>
        <taxon>Sphingomonadales</taxon>
        <taxon>Sphingomonadaceae</taxon>
        <taxon>Sphingomonas</taxon>
    </lineage>
</organism>
<dbReference type="Gene3D" id="3.30.1150.10">
    <property type="match status" value="1"/>
</dbReference>
<reference evidence="6 7" key="1">
    <citation type="submission" date="2020-08" db="EMBL/GenBank/DDBJ databases">
        <title>Genomic Encyclopedia of Type Strains, Phase IV (KMG-IV): sequencing the most valuable type-strain genomes for metagenomic binning, comparative biology and taxonomic classification.</title>
        <authorList>
            <person name="Goeker M."/>
        </authorList>
    </citation>
    <scope>NUCLEOTIDE SEQUENCE [LARGE SCALE GENOMIC DNA]</scope>
    <source>
        <strain evidence="6 7">DSM 15867</strain>
    </source>
</reference>
<dbReference type="AlphaFoldDB" id="A0A7W7EZP9"/>
<evidence type="ECO:0000256" key="1">
    <source>
        <dbReference type="ARBA" id="ARBA00004167"/>
    </source>
</evidence>
<proteinExistence type="predicted"/>
<dbReference type="GO" id="GO:0055085">
    <property type="term" value="P:transmembrane transport"/>
    <property type="evidence" value="ECO:0007669"/>
    <property type="project" value="InterPro"/>
</dbReference>
<dbReference type="SUPFAM" id="SSF74653">
    <property type="entry name" value="TolA/TonB C-terminal domain"/>
    <property type="match status" value="2"/>
</dbReference>
<accession>A0A7W7EZP9</accession>
<evidence type="ECO:0000256" key="2">
    <source>
        <dbReference type="ARBA" id="ARBA00022692"/>
    </source>
</evidence>
<dbReference type="InterPro" id="IPR006260">
    <property type="entry name" value="TonB/TolA_C"/>
</dbReference>
<dbReference type="PROSITE" id="PS52015">
    <property type="entry name" value="TONB_CTD"/>
    <property type="match status" value="1"/>
</dbReference>
<dbReference type="GO" id="GO:0016020">
    <property type="term" value="C:membrane"/>
    <property type="evidence" value="ECO:0007669"/>
    <property type="project" value="UniProtKB-SubCell"/>
</dbReference>
<evidence type="ECO:0000259" key="5">
    <source>
        <dbReference type="PROSITE" id="PS52015"/>
    </source>
</evidence>
<dbReference type="InterPro" id="IPR037682">
    <property type="entry name" value="TonB_C"/>
</dbReference>
<evidence type="ECO:0000313" key="6">
    <source>
        <dbReference type="EMBL" id="MBB4619952.1"/>
    </source>
</evidence>
<keyword evidence="3" id="KW-1133">Transmembrane helix</keyword>
<evidence type="ECO:0000256" key="4">
    <source>
        <dbReference type="ARBA" id="ARBA00023136"/>
    </source>
</evidence>
<evidence type="ECO:0000256" key="3">
    <source>
        <dbReference type="ARBA" id="ARBA00022989"/>
    </source>
</evidence>
<dbReference type="NCBIfam" id="TIGR01352">
    <property type="entry name" value="tonB_Cterm"/>
    <property type="match status" value="1"/>
</dbReference>
<protein>
    <submittedName>
        <fullName evidence="6">TonB family protein</fullName>
    </submittedName>
</protein>
<dbReference type="RefSeq" id="WP_184117067.1">
    <property type="nucleotide sequence ID" value="NZ_JACHNY010000020.1"/>
</dbReference>
<sequence length="214" mass="22945">MLGLLMVTTLLAAQEPAAPSISGSPRLRNAEAIITPDDYPVKALQRHEYGILSIVMRVSADGKVTTCDVTESSGSAALDLATCTLYKRRAKFDPAKNDVGVPVAGEYRLATNWGLDDHQPQTTIESFLQVPVIPADYQSPVKARLLFDEAGRVTACEVMESSGSIAADHAACSYTKQQLVIAAPRKASNTIPLVAIRYLTATLLTQGTQQSAKR</sequence>
<keyword evidence="4" id="KW-0472">Membrane</keyword>
<name>A0A7W7EZP9_9SPHN</name>
<keyword evidence="7" id="KW-1185">Reference proteome</keyword>
<gene>
    <name evidence="6" type="ORF">GGQ96_004112</name>
</gene>
<comment type="caution">
    <text evidence="6">The sequence shown here is derived from an EMBL/GenBank/DDBJ whole genome shotgun (WGS) entry which is preliminary data.</text>
</comment>
<feature type="domain" description="TonB C-terminal" evidence="5">
    <location>
        <begin position="24"/>
        <end position="116"/>
    </location>
</feature>
<dbReference type="Proteomes" id="UP000574769">
    <property type="component" value="Unassembled WGS sequence"/>
</dbReference>
<evidence type="ECO:0000313" key="7">
    <source>
        <dbReference type="Proteomes" id="UP000574769"/>
    </source>
</evidence>
<keyword evidence="2" id="KW-0812">Transmembrane</keyword>
<comment type="subcellular location">
    <subcellularLocation>
        <location evidence="1">Membrane</location>
        <topology evidence="1">Single-pass membrane protein</topology>
    </subcellularLocation>
</comment>